<dbReference type="InterPro" id="IPR018640">
    <property type="entry name" value="DUF2063"/>
</dbReference>
<accession>A0ABT1TGJ6</accession>
<evidence type="ECO:0000259" key="1">
    <source>
        <dbReference type="Pfam" id="PF09836"/>
    </source>
</evidence>
<reference evidence="2 3" key="1">
    <citation type="submission" date="2022-07" db="EMBL/GenBank/DDBJ databases">
        <title>Methylomonas rivi sp. nov., Methylomonas rosea sp. nov., Methylomonas aureus sp. nov. and Methylomonas subterranea sp. nov., four novel methanotrophs isolated from a freshwater creek and the deep terrestrial subsurface.</title>
        <authorList>
            <person name="Abin C."/>
            <person name="Sankaranarayanan K."/>
            <person name="Garner C."/>
            <person name="Sindelar R."/>
            <person name="Kotary K."/>
            <person name="Garner R."/>
            <person name="Barclay S."/>
            <person name="Lawson P."/>
            <person name="Krumholz L."/>
        </authorList>
    </citation>
    <scope>NUCLEOTIDE SEQUENCE [LARGE SCALE GENOMIC DNA]</scope>
    <source>
        <strain evidence="2 3">SURF-2</strain>
    </source>
</reference>
<evidence type="ECO:0000313" key="2">
    <source>
        <dbReference type="EMBL" id="MCQ8104439.1"/>
    </source>
</evidence>
<sequence length="256" mass="28414">MNRLHDTQRDFARFAFRESEDVPDGIVANGLEPARRLAIYRHNTLSGLTEALRDVYPVVNRLVGEGFFQRLARAYIASRPPKSACLLEFGGEFADLIAGFTDARGLAYLPDIARLEWSFHQAYHAENATPLTSADLALIAPANHVRLAFKLHPSVRLLASRYPIDRIWLVNQPDDTDSGLIDLDQGGCRLLLFRPNLEVNIQRLSEAEYLCLSALAAGDCLVQAVETAMARQADFAPQALLRDGLSKGLLSGFYFV</sequence>
<protein>
    <submittedName>
        <fullName evidence="2">DNA-binding domain-containing protein</fullName>
    </submittedName>
</protein>
<name>A0ABT1TGJ6_9GAMM</name>
<dbReference type="EMBL" id="JANIBJ010000016">
    <property type="protein sequence ID" value="MCQ8104439.1"/>
    <property type="molecule type" value="Genomic_DNA"/>
</dbReference>
<gene>
    <name evidence="2" type="ORF">NP590_10025</name>
</gene>
<evidence type="ECO:0000313" key="3">
    <source>
        <dbReference type="Proteomes" id="UP001524499"/>
    </source>
</evidence>
<dbReference type="InterPro" id="IPR044922">
    <property type="entry name" value="DUF2063_N_sf"/>
</dbReference>
<comment type="caution">
    <text evidence="2">The sequence shown here is derived from an EMBL/GenBank/DDBJ whole genome shotgun (WGS) entry which is preliminary data.</text>
</comment>
<proteinExistence type="predicted"/>
<feature type="domain" description="Putative DNA-binding" evidence="1">
    <location>
        <begin position="7"/>
        <end position="96"/>
    </location>
</feature>
<organism evidence="2 3">
    <name type="scientific">Methylomonas subterranea</name>
    <dbReference type="NCBI Taxonomy" id="2952225"/>
    <lineage>
        <taxon>Bacteria</taxon>
        <taxon>Pseudomonadati</taxon>
        <taxon>Pseudomonadota</taxon>
        <taxon>Gammaproteobacteria</taxon>
        <taxon>Methylococcales</taxon>
        <taxon>Methylococcaceae</taxon>
        <taxon>Methylomonas</taxon>
    </lineage>
</organism>
<dbReference type="Proteomes" id="UP001524499">
    <property type="component" value="Unassembled WGS sequence"/>
</dbReference>
<dbReference type="Pfam" id="PF09836">
    <property type="entry name" value="DUF2063"/>
    <property type="match status" value="1"/>
</dbReference>
<dbReference type="Gene3D" id="1.10.150.690">
    <property type="entry name" value="DUF2063"/>
    <property type="match status" value="1"/>
</dbReference>
<dbReference type="RefSeq" id="WP_256602239.1">
    <property type="nucleotide sequence ID" value="NZ_JANIBJ010000016.1"/>
</dbReference>
<keyword evidence="3" id="KW-1185">Reference proteome</keyword>
<keyword evidence="2" id="KW-0238">DNA-binding</keyword>
<dbReference type="GO" id="GO:0003677">
    <property type="term" value="F:DNA binding"/>
    <property type="evidence" value="ECO:0007669"/>
    <property type="project" value="UniProtKB-KW"/>
</dbReference>